<dbReference type="SUPFAM" id="SSF53335">
    <property type="entry name" value="S-adenosyl-L-methionine-dependent methyltransferases"/>
    <property type="match status" value="1"/>
</dbReference>
<evidence type="ECO:0000256" key="5">
    <source>
        <dbReference type="ARBA" id="ARBA00022691"/>
    </source>
</evidence>
<dbReference type="PANTHER" id="PTHR23245">
    <property type="entry name" value="TRNA METHYLTRANSFERASE"/>
    <property type="match status" value="1"/>
</dbReference>
<dbReference type="InterPro" id="IPR030382">
    <property type="entry name" value="MeTrfase_TRM5/TYW2"/>
</dbReference>
<dbReference type="GO" id="GO:0005737">
    <property type="term" value="C:cytoplasm"/>
    <property type="evidence" value="ECO:0007669"/>
    <property type="project" value="TreeGrafter"/>
</dbReference>
<dbReference type="Proteomes" id="UP001187531">
    <property type="component" value="Unassembled WGS sequence"/>
</dbReference>
<dbReference type="EMBL" id="JAVRJZ010000006">
    <property type="protein sequence ID" value="KAK2721479.1"/>
    <property type="molecule type" value="Genomic_DNA"/>
</dbReference>
<dbReference type="GO" id="GO:0030488">
    <property type="term" value="P:tRNA methylation"/>
    <property type="evidence" value="ECO:0007669"/>
    <property type="project" value="TreeGrafter"/>
</dbReference>
<reference evidence="9" key="1">
    <citation type="submission" date="2023-07" db="EMBL/GenBank/DDBJ databases">
        <title>Chromosome-level genome assembly of Artemia franciscana.</title>
        <authorList>
            <person name="Jo E."/>
        </authorList>
    </citation>
    <scope>NUCLEOTIDE SEQUENCE</scope>
    <source>
        <tissue evidence="9">Whole body</tissue>
    </source>
</reference>
<dbReference type="EC" id="2.5.1.114" evidence="2"/>
<proteinExistence type="predicted"/>
<dbReference type="Pfam" id="PF02475">
    <property type="entry name" value="TRM5-TYW2_MTfase"/>
    <property type="match status" value="1"/>
</dbReference>
<dbReference type="Pfam" id="PF25133">
    <property type="entry name" value="TYW2_N_2"/>
    <property type="match status" value="1"/>
</dbReference>
<evidence type="ECO:0000256" key="3">
    <source>
        <dbReference type="ARBA" id="ARBA00022603"/>
    </source>
</evidence>
<dbReference type="Gene3D" id="3.30.300.110">
    <property type="entry name" value="Met-10+ protein-like domains"/>
    <property type="match status" value="1"/>
</dbReference>
<dbReference type="GO" id="GO:0102522">
    <property type="term" value="F:tRNA 4-demethylwyosine alpha-amino-alpha-carboxypropyltransferase activity"/>
    <property type="evidence" value="ECO:0007669"/>
    <property type="project" value="UniProtKB-EC"/>
</dbReference>
<evidence type="ECO:0000313" key="9">
    <source>
        <dbReference type="EMBL" id="KAK2721479.1"/>
    </source>
</evidence>
<comment type="pathway">
    <text evidence="1">tRNA modification; wybutosine-tRNA(Phe) biosynthesis.</text>
</comment>
<evidence type="ECO:0000256" key="7">
    <source>
        <dbReference type="ARBA" id="ARBA00049400"/>
    </source>
</evidence>
<dbReference type="PANTHER" id="PTHR23245:SF25">
    <property type="entry name" value="TRNA WYBUTOSINE-SYNTHESIZING PROTEIN 2 HOMOLOG"/>
    <property type="match status" value="1"/>
</dbReference>
<keyword evidence="5" id="KW-0949">S-adenosyl-L-methionine</keyword>
<dbReference type="Gene3D" id="3.40.50.150">
    <property type="entry name" value="Vaccinia Virus protein VP39"/>
    <property type="match status" value="2"/>
</dbReference>
<evidence type="ECO:0000313" key="10">
    <source>
        <dbReference type="Proteomes" id="UP001187531"/>
    </source>
</evidence>
<keyword evidence="3" id="KW-0489">Methyltransferase</keyword>
<comment type="caution">
    <text evidence="9">The sequence shown here is derived from an EMBL/GenBank/DDBJ whole genome shotgun (WGS) entry which is preliminary data.</text>
</comment>
<sequence length="433" mass="49583">MNPHLQLKEKISHYLSLKHCSNKEQLLKEIPKKWEKYGDTVLFKENSFINSQWKDLFEDEAIFQTICKCLQVKRIAKRGRIENDDFRSPKIKLLYGDSPWVSHKDNNVRLTWNIEHSMFSAGNISEKIRLSKLDCRSEVIVDLYAGIGYFSLQYLVNAKAKFVHACEWNPYAVEALKRNLVLNGVADRCEIHFGDNKMVCPQNVGNRVNLGLIPSSEPGWRVACRALRQDIGGTLHIHGNVNSNVVKPGQLSLHKLSRCVKLDDKTEEDVRNIDVSRSELSNHGHFVSSVDEGIVLEPKTRKLISSNTIKSDDNLSANQLNCIDVTEQHHLNNRTTEFPDETLSSPLIMPASDYSLKSQQMVCESESNDLENSVTYRCKEWEHWAAYVKSEVKKMLEDGGKKWNVRITHLEDVKSYAPRINHLVLDLLCTPVK</sequence>
<organism evidence="9 10">
    <name type="scientific">Artemia franciscana</name>
    <name type="common">Brine shrimp</name>
    <name type="synonym">Artemia sanfranciscana</name>
    <dbReference type="NCBI Taxonomy" id="6661"/>
    <lineage>
        <taxon>Eukaryota</taxon>
        <taxon>Metazoa</taxon>
        <taxon>Ecdysozoa</taxon>
        <taxon>Arthropoda</taxon>
        <taxon>Crustacea</taxon>
        <taxon>Branchiopoda</taxon>
        <taxon>Anostraca</taxon>
        <taxon>Artemiidae</taxon>
        <taxon>Artemia</taxon>
    </lineage>
</organism>
<evidence type="ECO:0000256" key="6">
    <source>
        <dbReference type="ARBA" id="ARBA00022694"/>
    </source>
</evidence>
<dbReference type="GO" id="GO:0008175">
    <property type="term" value="F:tRNA methyltransferase activity"/>
    <property type="evidence" value="ECO:0007669"/>
    <property type="project" value="TreeGrafter"/>
</dbReference>
<dbReference type="InterPro" id="IPR056743">
    <property type="entry name" value="TRM5-TYW2-like_MTfase"/>
</dbReference>
<comment type="catalytic activity">
    <reaction evidence="7">
        <text>4-demethylwyosine(37) in tRNA(Phe) + S-adenosyl-L-methionine = 4-demethyl-7-[(3S)-3-amino-3-carboxypropyl]wyosine(37) in tRNA(Phe) + S-methyl-5'-thioadenosine + H(+)</text>
        <dbReference type="Rhea" id="RHEA:36355"/>
        <dbReference type="Rhea" id="RHEA-COMP:10164"/>
        <dbReference type="Rhea" id="RHEA-COMP:10378"/>
        <dbReference type="ChEBI" id="CHEBI:15378"/>
        <dbReference type="ChEBI" id="CHEBI:17509"/>
        <dbReference type="ChEBI" id="CHEBI:59789"/>
        <dbReference type="ChEBI" id="CHEBI:64315"/>
        <dbReference type="ChEBI" id="CHEBI:73550"/>
        <dbReference type="EC" id="2.5.1.114"/>
    </reaction>
</comment>
<dbReference type="GO" id="GO:0031591">
    <property type="term" value="P:wybutosine biosynthetic process"/>
    <property type="evidence" value="ECO:0007669"/>
    <property type="project" value="TreeGrafter"/>
</dbReference>
<dbReference type="AlphaFoldDB" id="A0AA88I713"/>
<dbReference type="PROSITE" id="PS51684">
    <property type="entry name" value="SAM_MT_TRM5_TYW2"/>
    <property type="match status" value="1"/>
</dbReference>
<evidence type="ECO:0000256" key="4">
    <source>
        <dbReference type="ARBA" id="ARBA00022679"/>
    </source>
</evidence>
<evidence type="ECO:0000256" key="1">
    <source>
        <dbReference type="ARBA" id="ARBA00004797"/>
    </source>
</evidence>
<keyword evidence="10" id="KW-1185">Reference proteome</keyword>
<evidence type="ECO:0000259" key="8">
    <source>
        <dbReference type="PROSITE" id="PS51684"/>
    </source>
</evidence>
<dbReference type="CDD" id="cd02440">
    <property type="entry name" value="AdoMet_MTases"/>
    <property type="match status" value="1"/>
</dbReference>
<dbReference type="FunFam" id="3.40.50.150:FF:000131">
    <property type="entry name" value="tRNA wybutosine-synthesizing protein 2/3/4"/>
    <property type="match status" value="1"/>
</dbReference>
<feature type="domain" description="SAM-dependent methyltransferase TRM5/TYW2-type" evidence="8">
    <location>
        <begin position="34"/>
        <end position="431"/>
    </location>
</feature>
<dbReference type="InterPro" id="IPR056744">
    <property type="entry name" value="TRM5/TYW2-like_N"/>
</dbReference>
<dbReference type="InterPro" id="IPR029063">
    <property type="entry name" value="SAM-dependent_MTases_sf"/>
</dbReference>
<protein>
    <recommendedName>
        <fullName evidence="2">tRNA(Phe) (4-demethylwyosine(37)-C(7)) aminocarboxypropyltransferase</fullName>
        <ecNumber evidence="2">2.5.1.114</ecNumber>
    </recommendedName>
</protein>
<accession>A0AA88I713</accession>
<gene>
    <name evidence="9" type="ORF">QYM36_003685</name>
</gene>
<keyword evidence="4" id="KW-0808">Transferase</keyword>
<keyword evidence="6" id="KW-0819">tRNA processing</keyword>
<evidence type="ECO:0000256" key="2">
    <source>
        <dbReference type="ARBA" id="ARBA00012265"/>
    </source>
</evidence>
<name>A0AA88I713_ARTSF</name>